<dbReference type="EMBL" id="CP030118">
    <property type="protein sequence ID" value="QDL12228.1"/>
    <property type="molecule type" value="Genomic_DNA"/>
</dbReference>
<organism evidence="4 5">
    <name type="scientific">Brasilonema sennae CENA114</name>
    <dbReference type="NCBI Taxonomy" id="415709"/>
    <lineage>
        <taxon>Bacteria</taxon>
        <taxon>Bacillati</taxon>
        <taxon>Cyanobacteriota</taxon>
        <taxon>Cyanophyceae</taxon>
        <taxon>Nostocales</taxon>
        <taxon>Scytonemataceae</taxon>
        <taxon>Brasilonema</taxon>
        <taxon>Bromeliae group (in: Brasilonema)</taxon>
    </lineage>
</organism>
<name>A0A856MNH9_9CYAN</name>
<dbReference type="Pfam" id="PF00270">
    <property type="entry name" value="DEAD"/>
    <property type="match status" value="1"/>
</dbReference>
<evidence type="ECO:0000313" key="5">
    <source>
        <dbReference type="Proteomes" id="UP000503129"/>
    </source>
</evidence>
<dbReference type="GO" id="GO:0003676">
    <property type="term" value="F:nucleic acid binding"/>
    <property type="evidence" value="ECO:0007669"/>
    <property type="project" value="InterPro"/>
</dbReference>
<dbReference type="InterPro" id="IPR011545">
    <property type="entry name" value="DEAD/DEAH_box_helicase_dom"/>
</dbReference>
<keyword evidence="1" id="KW-0547">Nucleotide-binding</keyword>
<dbReference type="SMART" id="SM00487">
    <property type="entry name" value="DEXDc"/>
    <property type="match status" value="1"/>
</dbReference>
<evidence type="ECO:0000259" key="3">
    <source>
        <dbReference type="PROSITE" id="PS51192"/>
    </source>
</evidence>
<dbReference type="GO" id="GO:0036297">
    <property type="term" value="P:interstrand cross-link repair"/>
    <property type="evidence" value="ECO:0007669"/>
    <property type="project" value="TreeGrafter"/>
</dbReference>
<dbReference type="Gene3D" id="3.40.50.300">
    <property type="entry name" value="P-loop containing nucleotide triphosphate hydrolases"/>
    <property type="match status" value="2"/>
</dbReference>
<protein>
    <submittedName>
        <fullName evidence="4">DEAD/DEAH box helicase</fullName>
    </submittedName>
</protein>
<sequence>MLHKGLSGQNAVVTAGTGSGKTESFLLPLFAYLAKESKNWEAPGTQQPHINDWWENKDWQNKCKPLVNKKRNFKQPYRVPQRNHEKRDAAVRALILYPMNALVEDQLTRLRRALDSDKARDWFKNNRKDNRIYFGRYNGVTPVPGHEYKQNGKPNGDKIEELLEEMQQMQKSVQAAEEHFKKTGDKDVTFFFPRLDGAEMRCRWDMQDDPPDILITNYSMLSIMLMRDIDKNIFDKTREWLKKEGSVFHLILDELHLYRGTAGTEVAYLIRLLLQRLGLYPGHPKLKILASSASLEPNDPKSLKFLSEFFGTEWHSEQIIPGHPDPIPAIVGQKFLESEPFIALANAPEDANLLKKCLSLFSSQSDTVGAIMLNACKLDNIIRAVSLTQFAKGIFGDNLDDLDEENLNLAVKGLLIARGLSEDKSLESFRFRLHWFFRNIDGLWACTQPNYDCDKDESSKNRPVGRLFVKNPPIVHEGFRVLEMLYCEQCGTVFYGGNRLELENGNGWELLPTEPNIESIPDRQIGNFLERRTYREYAIFYPSRDIHEDAKKLWKQPPRSGVRTENAWWDKAWLDTRSSRVILGEPDSDTADNQWVEGYIYNLGKTSPETQAFMAAQPSICPCCGADYTKRRSWKSSIRGFRTAFSRLSQLLSKEIFYQLPEKSDSRKLVVFSDSRENAASISNGIERTHYSDLVREAIFDELNQLAVGEVYLLEDIQEHGQAVRQEAREFARNSDAIKQLQEKIQVANYPTTGLPQAFQNLREQAQIELSEIKQRAKTRIVSLKVLFEGEKDTPGVLVQRLAGLGINPAGNDINDQEFYYDNKLHHWTGFFDFASQPPKWKAGSSREAIDKRYTLRSKTQSEVCDAFFSRLFYSIEASGLGYACLKLPQEEVNKLAAQCKLAPQVFLEICNGCLRVIGDLYRYPKYDVEDWNSWQDAKARLKKYVTKCVTQHKLSEKQLFDALWSAICQHGKHEHLKINPLHLWVRVAVPGDPVWQCTSCGRPHLHRAGGICTNCLAELPTSPNKKCSDLYARNYYATEAVNKRQPVRLHCEELTGQTDDQAERQRHFRNIVVNIGEQDRDFIPVVDTIDILSVTTTMEVGIDIGSLMAVVMANMPPMRFNYQQRAGRAGRRGQPFAIVLTICRGNSHDEFYYQHPEKITGDPPPVPFLSMSKIEIARRLLAKECLRRAFLCADVKWWDGPTPPDSHGEFGTVKDWLEKESRRQKVCQWLQSSPKVTEVVNDLLIGVKNIDPITFENYARQNLFNKINECANNKELTGKGLAELLAEGGVLPMFGMPSRVRDLYHHNPSKNKKIATIDRDLDLAVAEFAPGAEKTKDKRIYTSIGFTAPLLPDSKNGVVPADNDPLSQRRWMLRCQRCQHTDTSDNELKNTVCPKCGATPEQGFKVFKYAVPLAFRTTLKPGSDAKEEHDVLISGAGSVAESQQENVIDPIPGTNTKAEFSETGRVFRVNDNRGNLFKGAVGKASFGRGGEKFLEFQWIDERFQNQPNGVNFQEPTESEALAIVAPKTTGVLRIKPASVPTGLCLDPIAPGSAIKAAFYSAAFIIRAVAAQELDIDPDELDVSGLRQVELEETGEKVGEIVISDRLPNGSGFTLWLAEHWQHILIEKIIKAQNTFVSAMMSQEHRNKCDSSCYQCLRHYRNINYHGLLDWRSGLSLLRALADKNFGCGLHGDFSAPDLENWLQRATELRDSFSASFSSCSPQNIGDLPGFTMDEITVIIVHPLWNLNNPIGLLTDAVATVAPESQIRYIDTFNLLRRPSWCYQSLGSP</sequence>
<dbReference type="PANTHER" id="PTHR47957:SF3">
    <property type="entry name" value="ATP-DEPENDENT HELICASE HRQ1"/>
    <property type="match status" value="1"/>
</dbReference>
<dbReference type="GO" id="GO:0006289">
    <property type="term" value="P:nucleotide-excision repair"/>
    <property type="evidence" value="ECO:0007669"/>
    <property type="project" value="TreeGrafter"/>
</dbReference>
<dbReference type="SUPFAM" id="SSF52540">
    <property type="entry name" value="P-loop containing nucleoside triphosphate hydrolases"/>
    <property type="match status" value="2"/>
</dbReference>
<reference evidence="4 5" key="1">
    <citation type="submission" date="2018-06" db="EMBL/GenBank/DDBJ databases">
        <title>Comparative genomics of Brasilonema spp. strains.</title>
        <authorList>
            <person name="Alvarenga D.O."/>
            <person name="Fiore M.F."/>
            <person name="Varani A.M."/>
        </authorList>
    </citation>
    <scope>NUCLEOTIDE SEQUENCE [LARGE SCALE GENOMIC DNA]</scope>
    <source>
        <strain evidence="4 5">CENA114</strain>
    </source>
</reference>
<dbReference type="SMART" id="SM00490">
    <property type="entry name" value="HELICc"/>
    <property type="match status" value="1"/>
</dbReference>
<keyword evidence="5" id="KW-1185">Reference proteome</keyword>
<dbReference type="InterPro" id="IPR014001">
    <property type="entry name" value="Helicase_ATP-bd"/>
</dbReference>
<dbReference type="Proteomes" id="UP000503129">
    <property type="component" value="Chromosome"/>
</dbReference>
<dbReference type="InterPro" id="IPR001650">
    <property type="entry name" value="Helicase_C-like"/>
</dbReference>
<evidence type="ECO:0000313" key="4">
    <source>
        <dbReference type="EMBL" id="QDL12228.1"/>
    </source>
</evidence>
<dbReference type="GO" id="GO:0005524">
    <property type="term" value="F:ATP binding"/>
    <property type="evidence" value="ECO:0007669"/>
    <property type="project" value="UniProtKB-KW"/>
</dbReference>
<accession>A0A856MNH9</accession>
<proteinExistence type="predicted"/>
<dbReference type="PROSITE" id="PS51192">
    <property type="entry name" value="HELICASE_ATP_BIND_1"/>
    <property type="match status" value="1"/>
</dbReference>
<dbReference type="PANTHER" id="PTHR47957">
    <property type="entry name" value="ATP-DEPENDENT HELICASE HRQ1"/>
    <property type="match status" value="1"/>
</dbReference>
<dbReference type="GO" id="GO:0043138">
    <property type="term" value="F:3'-5' DNA helicase activity"/>
    <property type="evidence" value="ECO:0007669"/>
    <property type="project" value="TreeGrafter"/>
</dbReference>
<dbReference type="Pfam" id="PF00271">
    <property type="entry name" value="Helicase_C"/>
    <property type="match status" value="1"/>
</dbReference>
<dbReference type="KEGG" id="bsen:DP114_12995"/>
<keyword evidence="4" id="KW-0347">Helicase</keyword>
<feature type="domain" description="Helicase ATP-binding" evidence="3">
    <location>
        <begin position="2"/>
        <end position="313"/>
    </location>
</feature>
<dbReference type="InterPro" id="IPR027417">
    <property type="entry name" value="P-loop_NTPase"/>
</dbReference>
<evidence type="ECO:0000256" key="1">
    <source>
        <dbReference type="ARBA" id="ARBA00022741"/>
    </source>
</evidence>
<evidence type="ECO:0000256" key="2">
    <source>
        <dbReference type="ARBA" id="ARBA00022840"/>
    </source>
</evidence>
<gene>
    <name evidence="4" type="ORF">DP114_12995</name>
</gene>
<keyword evidence="2" id="KW-0067">ATP-binding</keyword>
<keyword evidence="4" id="KW-0378">Hydrolase</keyword>